<dbReference type="PANTHER" id="PTHR30032:SF4">
    <property type="entry name" value="AMIDASE ENHANCER"/>
    <property type="match status" value="1"/>
</dbReference>
<accession>A0A1G9YUG2</accession>
<dbReference type="EMBL" id="FNHW01000001">
    <property type="protein sequence ID" value="SDN12760.1"/>
    <property type="molecule type" value="Genomic_DNA"/>
</dbReference>
<dbReference type="Pfam" id="PF08486">
    <property type="entry name" value="SpoIID"/>
    <property type="match status" value="1"/>
</dbReference>
<keyword evidence="3" id="KW-1185">Reference proteome</keyword>
<feature type="domain" description="Sporulation stage II protein D amidase enhancer LytB N-terminal" evidence="1">
    <location>
        <begin position="63"/>
        <end position="168"/>
    </location>
</feature>
<dbReference type="InterPro" id="IPR013486">
    <property type="entry name" value="SpoIID/LytB"/>
</dbReference>
<dbReference type="InterPro" id="IPR014225">
    <property type="entry name" value="Spore_II_D_firmicutes"/>
</dbReference>
<evidence type="ECO:0000313" key="2">
    <source>
        <dbReference type="EMBL" id="SDN12760.1"/>
    </source>
</evidence>
<dbReference type="InterPro" id="IPR013693">
    <property type="entry name" value="SpoIID/LytB_N"/>
</dbReference>
<evidence type="ECO:0000313" key="3">
    <source>
        <dbReference type="Proteomes" id="UP000199544"/>
    </source>
</evidence>
<dbReference type="InterPro" id="IPR051922">
    <property type="entry name" value="Bact_Sporulation_Assoc"/>
</dbReference>
<organism evidence="2 3">
    <name type="scientific">Fictibacillus solisalsi</name>
    <dbReference type="NCBI Taxonomy" id="459525"/>
    <lineage>
        <taxon>Bacteria</taxon>
        <taxon>Bacillati</taxon>
        <taxon>Bacillota</taxon>
        <taxon>Bacilli</taxon>
        <taxon>Bacillales</taxon>
        <taxon>Fictibacillaceae</taxon>
        <taxon>Fictibacillus</taxon>
    </lineage>
</organism>
<dbReference type="RefSeq" id="WP_090236558.1">
    <property type="nucleotide sequence ID" value="NZ_FNHW01000001.1"/>
</dbReference>
<name>A0A1G9YUG2_9BACL</name>
<sequence>MFIRLKPISFFLSIFVLVLVLIPALVVLPYSSKAPQLLETKPKKMQQKSVEALSSALAVPVYRTAEEKVEKVPLEDYVKGVVASEMPADFEMEALKAQALTARTYIARMLANNKDVNLPGGAAVTDSILYQVYKSDDELKKLWGSDYKKKMQKITKAVAETRGDILTYEGQPIFASFFSTSNGYTENSEDYWGTKYPYLKSVKSPWDKNTPKFSQKQEIPLSEVERKLGVGIKENGTIGNVTNRTEGNRIASITIGSKTFTGKDIREKLGLRSSDFTLTKQGNKVIADTKGFGHGVGMSQYGANGMAKDGKNYKEIVKYYYKGVAITAYHPQEEQSTVKK</sequence>
<dbReference type="OrthoDB" id="9794671at2"/>
<proteinExistence type="predicted"/>
<dbReference type="STRING" id="459525.SAMN04488137_3680"/>
<evidence type="ECO:0000259" key="1">
    <source>
        <dbReference type="Pfam" id="PF08486"/>
    </source>
</evidence>
<reference evidence="3" key="1">
    <citation type="submission" date="2016-10" db="EMBL/GenBank/DDBJ databases">
        <authorList>
            <person name="Varghese N."/>
            <person name="Submissions S."/>
        </authorList>
    </citation>
    <scope>NUCLEOTIDE SEQUENCE [LARGE SCALE GENOMIC DNA]</scope>
    <source>
        <strain evidence="3">CGMCC 1.6854</strain>
    </source>
</reference>
<gene>
    <name evidence="2" type="ORF">SAMN04488137_3680</name>
</gene>
<dbReference type="NCBIfam" id="TIGR02669">
    <property type="entry name" value="SpoIID_LytB"/>
    <property type="match status" value="1"/>
</dbReference>
<dbReference type="AlphaFoldDB" id="A0A1G9YUG2"/>
<dbReference type="PANTHER" id="PTHR30032">
    <property type="entry name" value="N-ACETYLMURAMOYL-L-ALANINE AMIDASE-RELATED"/>
    <property type="match status" value="1"/>
</dbReference>
<dbReference type="GO" id="GO:0030435">
    <property type="term" value="P:sporulation resulting in formation of a cellular spore"/>
    <property type="evidence" value="ECO:0007669"/>
    <property type="project" value="InterPro"/>
</dbReference>
<dbReference type="GO" id="GO:0030288">
    <property type="term" value="C:outer membrane-bounded periplasmic space"/>
    <property type="evidence" value="ECO:0007669"/>
    <property type="project" value="TreeGrafter"/>
</dbReference>
<dbReference type="NCBIfam" id="TIGR02870">
    <property type="entry name" value="spore_II_D"/>
    <property type="match status" value="1"/>
</dbReference>
<protein>
    <submittedName>
        <fullName evidence="2">Stage II sporulation protein D</fullName>
    </submittedName>
</protein>
<dbReference type="Proteomes" id="UP000199544">
    <property type="component" value="Unassembled WGS sequence"/>
</dbReference>